<evidence type="ECO:0000313" key="2">
    <source>
        <dbReference type="Proteomes" id="UP001151760"/>
    </source>
</evidence>
<protein>
    <submittedName>
        <fullName evidence="1">Uncharacterized protein</fullName>
    </submittedName>
</protein>
<evidence type="ECO:0000313" key="1">
    <source>
        <dbReference type="EMBL" id="GJS85027.1"/>
    </source>
</evidence>
<comment type="caution">
    <text evidence="1">The sequence shown here is derived from an EMBL/GenBank/DDBJ whole genome shotgun (WGS) entry which is preliminary data.</text>
</comment>
<reference evidence="1" key="1">
    <citation type="journal article" date="2022" name="Int. J. Mol. Sci.">
        <title>Draft Genome of Tanacetum Coccineum: Genomic Comparison of Closely Related Tanacetum-Family Plants.</title>
        <authorList>
            <person name="Yamashiro T."/>
            <person name="Shiraishi A."/>
            <person name="Nakayama K."/>
            <person name="Satake H."/>
        </authorList>
    </citation>
    <scope>NUCLEOTIDE SEQUENCE</scope>
</reference>
<proteinExistence type="predicted"/>
<sequence length="91" mass="9846">MPPRRAPMTRITLATATTTTPMTDTAIRVLISRGVADALAKQEIQRNNNLNGGGSQGSGSGITRPVHPTCECNYIDFLKCQPMNFKRTKGV</sequence>
<accession>A0ABQ4Z797</accession>
<keyword evidence="2" id="KW-1185">Reference proteome</keyword>
<reference evidence="1" key="2">
    <citation type="submission" date="2022-01" db="EMBL/GenBank/DDBJ databases">
        <authorList>
            <person name="Yamashiro T."/>
            <person name="Shiraishi A."/>
            <person name="Satake H."/>
            <person name="Nakayama K."/>
        </authorList>
    </citation>
    <scope>NUCLEOTIDE SEQUENCE</scope>
</reference>
<dbReference type="Proteomes" id="UP001151760">
    <property type="component" value="Unassembled WGS sequence"/>
</dbReference>
<organism evidence="1 2">
    <name type="scientific">Tanacetum coccineum</name>
    <dbReference type="NCBI Taxonomy" id="301880"/>
    <lineage>
        <taxon>Eukaryota</taxon>
        <taxon>Viridiplantae</taxon>
        <taxon>Streptophyta</taxon>
        <taxon>Embryophyta</taxon>
        <taxon>Tracheophyta</taxon>
        <taxon>Spermatophyta</taxon>
        <taxon>Magnoliopsida</taxon>
        <taxon>eudicotyledons</taxon>
        <taxon>Gunneridae</taxon>
        <taxon>Pentapetalae</taxon>
        <taxon>asterids</taxon>
        <taxon>campanulids</taxon>
        <taxon>Asterales</taxon>
        <taxon>Asteraceae</taxon>
        <taxon>Asteroideae</taxon>
        <taxon>Anthemideae</taxon>
        <taxon>Anthemidinae</taxon>
        <taxon>Tanacetum</taxon>
    </lineage>
</organism>
<dbReference type="EMBL" id="BQNB010011020">
    <property type="protein sequence ID" value="GJS85027.1"/>
    <property type="molecule type" value="Genomic_DNA"/>
</dbReference>
<gene>
    <name evidence="1" type="ORF">Tco_0751568</name>
</gene>
<name>A0ABQ4Z797_9ASTR</name>